<name>A0A4Y7RVC2_9FIRM</name>
<comment type="catalytic activity">
    <reaction evidence="4">
        <text>chorismate = 3-[(1-carboxyvinyl)-oxy]benzoate + H2O</text>
        <dbReference type="Rhea" id="RHEA:40051"/>
        <dbReference type="ChEBI" id="CHEBI:15377"/>
        <dbReference type="ChEBI" id="CHEBI:29748"/>
        <dbReference type="ChEBI" id="CHEBI:76981"/>
        <dbReference type="EC" id="4.2.1.151"/>
    </reaction>
</comment>
<protein>
    <recommendedName>
        <fullName evidence="4">Chorismate dehydratase</fullName>
        <ecNumber evidence="4">4.2.1.151</ecNumber>
    </recommendedName>
    <alternativeName>
        <fullName evidence="4">Menaquinone biosynthetic enzyme MqnA</fullName>
    </alternativeName>
</protein>
<dbReference type="HAMAP" id="MF_00995">
    <property type="entry name" value="MqnA"/>
    <property type="match status" value="1"/>
</dbReference>
<dbReference type="GO" id="GO:0016836">
    <property type="term" value="F:hydro-lyase activity"/>
    <property type="evidence" value="ECO:0007669"/>
    <property type="project" value="UniProtKB-UniRule"/>
</dbReference>
<organism evidence="5 6">
    <name type="scientific">Pelotomaculum propionicicum</name>
    <dbReference type="NCBI Taxonomy" id="258475"/>
    <lineage>
        <taxon>Bacteria</taxon>
        <taxon>Bacillati</taxon>
        <taxon>Bacillota</taxon>
        <taxon>Clostridia</taxon>
        <taxon>Eubacteriales</taxon>
        <taxon>Desulfotomaculaceae</taxon>
        <taxon>Pelotomaculum</taxon>
    </lineage>
</organism>
<dbReference type="UniPathway" id="UPA00079"/>
<dbReference type="Gene3D" id="3.40.190.10">
    <property type="entry name" value="Periplasmic binding protein-like II"/>
    <property type="match status" value="2"/>
</dbReference>
<accession>A0A4Y7RVC2</accession>
<dbReference type="EC" id="4.2.1.151" evidence="4"/>
<dbReference type="RefSeq" id="WP_134212471.1">
    <property type="nucleotide sequence ID" value="NZ_QFFZ01000004.1"/>
</dbReference>
<dbReference type="GO" id="GO:0009234">
    <property type="term" value="P:menaquinone biosynthetic process"/>
    <property type="evidence" value="ECO:0007669"/>
    <property type="project" value="UniProtKB-UniRule"/>
</dbReference>
<dbReference type="InterPro" id="IPR030868">
    <property type="entry name" value="MqnA"/>
</dbReference>
<dbReference type="InterPro" id="IPR003773">
    <property type="entry name" value="Menaquinone_biosynth"/>
</dbReference>
<dbReference type="SUPFAM" id="SSF53850">
    <property type="entry name" value="Periplasmic binding protein-like II"/>
    <property type="match status" value="1"/>
</dbReference>
<dbReference type="PANTHER" id="PTHR37690:SF1">
    <property type="entry name" value="CHORISMATE DEHYDRATASE"/>
    <property type="match status" value="1"/>
</dbReference>
<evidence type="ECO:0000256" key="3">
    <source>
        <dbReference type="ARBA" id="ARBA00023239"/>
    </source>
</evidence>
<dbReference type="Pfam" id="PF02621">
    <property type="entry name" value="VitK2_biosynth"/>
    <property type="match status" value="1"/>
</dbReference>
<keyword evidence="2 4" id="KW-0474">Menaquinone biosynthesis</keyword>
<evidence type="ECO:0000313" key="6">
    <source>
        <dbReference type="Proteomes" id="UP000297597"/>
    </source>
</evidence>
<dbReference type="OrthoDB" id="9810112at2"/>
<comment type="caution">
    <text evidence="5">The sequence shown here is derived from an EMBL/GenBank/DDBJ whole genome shotgun (WGS) entry which is preliminary data.</text>
</comment>
<gene>
    <name evidence="5" type="primary">mqnA_1</name>
    <name evidence="4" type="synonym">mqnA</name>
    <name evidence="5" type="ORF">Pmgp_00582</name>
</gene>
<dbReference type="Proteomes" id="UP000297597">
    <property type="component" value="Unassembled WGS sequence"/>
</dbReference>
<dbReference type="EMBL" id="QFFZ01000004">
    <property type="protein sequence ID" value="TEB12944.1"/>
    <property type="molecule type" value="Genomic_DNA"/>
</dbReference>
<dbReference type="PANTHER" id="PTHR37690">
    <property type="entry name" value="CHORISMATE DEHYDRATASE"/>
    <property type="match status" value="1"/>
</dbReference>
<keyword evidence="6" id="KW-1185">Reference proteome</keyword>
<comment type="pathway">
    <text evidence="1 4">Quinol/quinone metabolism; menaquinone biosynthesis.</text>
</comment>
<evidence type="ECO:0000256" key="1">
    <source>
        <dbReference type="ARBA" id="ARBA00004863"/>
    </source>
</evidence>
<evidence type="ECO:0000256" key="2">
    <source>
        <dbReference type="ARBA" id="ARBA00022428"/>
    </source>
</evidence>
<evidence type="ECO:0000313" key="5">
    <source>
        <dbReference type="EMBL" id="TEB12944.1"/>
    </source>
</evidence>
<dbReference type="AlphaFoldDB" id="A0A4Y7RVC2"/>
<comment type="function">
    <text evidence="4">Catalyzes the dehydration of chorismate into 3-[(1-carboxyvinyl)oxy]benzoate, a step in the biosynthesis of menaquinone (MK, vitamin K2).</text>
</comment>
<comment type="similarity">
    <text evidence="4">Belongs to the MqnA/MqnD family. MqnA subfamily.</text>
</comment>
<reference evidence="5 6" key="1">
    <citation type="journal article" date="2018" name="Environ. Microbiol.">
        <title>Novel energy conservation strategies and behaviour of Pelotomaculum schinkii driving syntrophic propionate catabolism.</title>
        <authorList>
            <person name="Hidalgo-Ahumada C.A.P."/>
            <person name="Nobu M.K."/>
            <person name="Narihiro T."/>
            <person name="Tamaki H."/>
            <person name="Liu W.T."/>
            <person name="Kamagata Y."/>
            <person name="Stams A.J.M."/>
            <person name="Imachi H."/>
            <person name="Sousa D.Z."/>
        </authorList>
    </citation>
    <scope>NUCLEOTIDE SEQUENCE [LARGE SCALE GENOMIC DNA]</scope>
    <source>
        <strain evidence="5 6">MGP</strain>
    </source>
</reference>
<keyword evidence="3 4" id="KW-0456">Lyase</keyword>
<dbReference type="CDD" id="cd13634">
    <property type="entry name" value="PBP2_Sco4506"/>
    <property type="match status" value="1"/>
</dbReference>
<evidence type="ECO:0000256" key="4">
    <source>
        <dbReference type="HAMAP-Rule" id="MF_00995"/>
    </source>
</evidence>
<sequence>MELPRLGYVSYINCLPVFCAMQEGLVKVPARLCSHHPSRLNSMFREGLLDVTAISSIEYTRQPENCLVLPDLSIASDGPVRSVAMVSRVPVELLAGRTVSLTPHSATSVMLLKLLLHKFYNIKVDFFTRPPAASVWWDQPDAALVIGDEALQEINQAGGGLHVYDLGAEWKRWTGRPMVFALWVTTRDFAQKYPEQLTAIWRGMLTAKKWGLKNPEKLVARAKSATELSEEVLTDYFKCLQHDLSWHHIDSLMYFYHCAAECGLVKPAVALHIWGKENDRFYRVQSA</sequence>
<proteinExistence type="inferred from homology"/>